<evidence type="ECO:0000313" key="2">
    <source>
        <dbReference type="EMBL" id="OGK39392.1"/>
    </source>
</evidence>
<dbReference type="AlphaFoldDB" id="A0A1F7I7Z1"/>
<dbReference type="STRING" id="1802055.A3A74_06170"/>
<organism evidence="2 3">
    <name type="scientific">Candidatus Roizmanbacteria bacterium RIFCSPLOWO2_01_FULL_35_13</name>
    <dbReference type="NCBI Taxonomy" id="1802055"/>
    <lineage>
        <taxon>Bacteria</taxon>
        <taxon>Candidatus Roizmaniibacteriota</taxon>
    </lineage>
</organism>
<evidence type="ECO:0000313" key="3">
    <source>
        <dbReference type="Proteomes" id="UP000179270"/>
    </source>
</evidence>
<sequence>MRTFFYISIYSLLITLSFSISLFFMPFKYVDNDHSYISCFSDGRRYETSPNYIFALDDKLDSFNDIKARKLCEYKIISDYNNSYSTPASVNYEFLPVVFQDSSWLNVIFVFLLTFVIGSALLESMGKLLKLKSSFFGQSLFNIITELFKS</sequence>
<comment type="caution">
    <text evidence="2">The sequence shown here is derived from an EMBL/GenBank/DDBJ whole genome shotgun (WGS) entry which is preliminary data.</text>
</comment>
<evidence type="ECO:0000256" key="1">
    <source>
        <dbReference type="SAM" id="Phobius"/>
    </source>
</evidence>
<proteinExistence type="predicted"/>
<feature type="transmembrane region" description="Helical" evidence="1">
    <location>
        <begin position="103"/>
        <end position="122"/>
    </location>
</feature>
<accession>A0A1F7I7Z1</accession>
<feature type="transmembrane region" description="Helical" evidence="1">
    <location>
        <begin position="7"/>
        <end position="27"/>
    </location>
</feature>
<keyword evidence="1" id="KW-0472">Membrane</keyword>
<protein>
    <submittedName>
        <fullName evidence="2">Uncharacterized protein</fullName>
    </submittedName>
</protein>
<gene>
    <name evidence="2" type="ORF">A3A74_06170</name>
</gene>
<keyword evidence="1" id="KW-1133">Transmembrane helix</keyword>
<dbReference type="Proteomes" id="UP000179270">
    <property type="component" value="Unassembled WGS sequence"/>
</dbReference>
<name>A0A1F7I7Z1_9BACT</name>
<keyword evidence="1" id="KW-0812">Transmembrane</keyword>
<reference evidence="2 3" key="1">
    <citation type="journal article" date="2016" name="Nat. Commun.">
        <title>Thousands of microbial genomes shed light on interconnected biogeochemical processes in an aquifer system.</title>
        <authorList>
            <person name="Anantharaman K."/>
            <person name="Brown C.T."/>
            <person name="Hug L.A."/>
            <person name="Sharon I."/>
            <person name="Castelle C.J."/>
            <person name="Probst A.J."/>
            <person name="Thomas B.C."/>
            <person name="Singh A."/>
            <person name="Wilkins M.J."/>
            <person name="Karaoz U."/>
            <person name="Brodie E.L."/>
            <person name="Williams K.H."/>
            <person name="Hubbard S.S."/>
            <person name="Banfield J.F."/>
        </authorList>
    </citation>
    <scope>NUCLEOTIDE SEQUENCE [LARGE SCALE GENOMIC DNA]</scope>
</reference>
<dbReference type="EMBL" id="MGAF01000051">
    <property type="protein sequence ID" value="OGK39392.1"/>
    <property type="molecule type" value="Genomic_DNA"/>
</dbReference>